<evidence type="ECO:0000313" key="1">
    <source>
        <dbReference type="EMBL" id="RCX07066.1"/>
    </source>
</evidence>
<organism evidence="1 2">
    <name type="scientific">Marinomonas foliarum</name>
    <dbReference type="NCBI Taxonomy" id="491950"/>
    <lineage>
        <taxon>Bacteria</taxon>
        <taxon>Pseudomonadati</taxon>
        <taxon>Pseudomonadota</taxon>
        <taxon>Gammaproteobacteria</taxon>
        <taxon>Oceanospirillales</taxon>
        <taxon>Oceanospirillaceae</taxon>
        <taxon>Marinomonas</taxon>
    </lineage>
</organism>
<dbReference type="Proteomes" id="UP000253506">
    <property type="component" value="Unassembled WGS sequence"/>
</dbReference>
<evidence type="ECO:0000313" key="2">
    <source>
        <dbReference type="Proteomes" id="UP000253506"/>
    </source>
</evidence>
<proteinExistence type="predicted"/>
<dbReference type="AlphaFoldDB" id="A0A369AFL1"/>
<name>A0A369AFL1_9GAMM</name>
<accession>A0A369AFL1</accession>
<sequence>MGENYGCVSRIWGQKFVVKISPLIDKQSKSRRTINSPFRLKFHCMFKEGQDEQTREPTLTA</sequence>
<reference evidence="1 2" key="1">
    <citation type="submission" date="2018-07" db="EMBL/GenBank/DDBJ databases">
        <title>Genomic Encyclopedia of Type Strains, Phase III (KMG-III): the genomes of soil and plant-associated and newly described type strains.</title>
        <authorList>
            <person name="Whitman W."/>
        </authorList>
    </citation>
    <scope>NUCLEOTIDE SEQUENCE [LARGE SCALE GENOMIC DNA]</scope>
    <source>
        <strain evidence="1 2">CECT 7731</strain>
    </source>
</reference>
<gene>
    <name evidence="1" type="ORF">DFP77_107166</name>
</gene>
<dbReference type="EMBL" id="QPJQ01000007">
    <property type="protein sequence ID" value="RCX07066.1"/>
    <property type="molecule type" value="Genomic_DNA"/>
</dbReference>
<protein>
    <submittedName>
        <fullName evidence="1">Uncharacterized protein</fullName>
    </submittedName>
</protein>
<comment type="caution">
    <text evidence="1">The sequence shown here is derived from an EMBL/GenBank/DDBJ whole genome shotgun (WGS) entry which is preliminary data.</text>
</comment>